<protein>
    <submittedName>
        <fullName evidence="1">Uncharacterized protein</fullName>
    </submittedName>
</protein>
<evidence type="ECO:0000313" key="2">
    <source>
        <dbReference type="Proteomes" id="UP000270094"/>
    </source>
</evidence>
<evidence type="ECO:0000313" key="1">
    <source>
        <dbReference type="EMBL" id="VDM81322.1"/>
    </source>
</evidence>
<gene>
    <name evidence="1" type="ORF">SVUK_LOCUS16320</name>
</gene>
<accession>A0A3P7LQB2</accession>
<dbReference type="AlphaFoldDB" id="A0A3P7LQB2"/>
<organism evidence="1 2">
    <name type="scientific">Strongylus vulgaris</name>
    <name type="common">Blood worm</name>
    <dbReference type="NCBI Taxonomy" id="40348"/>
    <lineage>
        <taxon>Eukaryota</taxon>
        <taxon>Metazoa</taxon>
        <taxon>Ecdysozoa</taxon>
        <taxon>Nematoda</taxon>
        <taxon>Chromadorea</taxon>
        <taxon>Rhabditida</taxon>
        <taxon>Rhabditina</taxon>
        <taxon>Rhabditomorpha</taxon>
        <taxon>Strongyloidea</taxon>
        <taxon>Strongylidae</taxon>
        <taxon>Strongylus</taxon>
    </lineage>
</organism>
<keyword evidence="2" id="KW-1185">Reference proteome</keyword>
<dbReference type="EMBL" id="UYYB01112343">
    <property type="protein sequence ID" value="VDM81322.1"/>
    <property type="molecule type" value="Genomic_DNA"/>
</dbReference>
<dbReference type="Proteomes" id="UP000270094">
    <property type="component" value="Unassembled WGS sequence"/>
</dbReference>
<reference evidence="1 2" key="1">
    <citation type="submission" date="2018-11" db="EMBL/GenBank/DDBJ databases">
        <authorList>
            <consortium name="Pathogen Informatics"/>
        </authorList>
    </citation>
    <scope>NUCLEOTIDE SEQUENCE [LARGE SCALE GENOMIC DNA]</scope>
</reference>
<sequence length="105" mass="11680">MFKKVAKTGIGLVSEVFSELVNPELNVRLVDMQYGPGTVLGQLMITAWVEAILTAFHLHLAQLLGRFVLTFLKFLGKGEPARNQLSPCRLFTFGQFFSGRTGIFC</sequence>
<name>A0A3P7LQB2_STRVU</name>
<proteinExistence type="predicted"/>